<protein>
    <submittedName>
        <fullName evidence="10">Pycsar system effector family protein</fullName>
    </submittedName>
</protein>
<keyword evidence="2" id="KW-1003">Cell membrane</keyword>
<name>A0ABU9JJL4_9GAMM</name>
<dbReference type="RefSeq" id="WP_146027614.1">
    <property type="nucleotide sequence ID" value="NZ_JBCLNL010000001.1"/>
</dbReference>
<proteinExistence type="predicted"/>
<reference evidence="10 11" key="1">
    <citation type="submission" date="2024-04" db="EMBL/GenBank/DDBJ databases">
        <title>Bacterial endophytes with biocontrol capabilities against important plant pathogens.</title>
        <authorList>
            <person name="Alayande K.A."/>
        </authorList>
    </citation>
    <scope>NUCLEOTIDE SEQUENCE [LARGE SCALE GENOMIC DNA]</scope>
    <source>
        <strain evidence="10 11">KV22</strain>
    </source>
</reference>
<feature type="transmembrane region" description="Helical" evidence="8">
    <location>
        <begin position="101"/>
        <end position="125"/>
    </location>
</feature>
<evidence type="ECO:0000256" key="3">
    <source>
        <dbReference type="ARBA" id="ARBA00022692"/>
    </source>
</evidence>
<organism evidence="10 11">
    <name type="scientific">Stenotrophomonas bentonitica</name>
    <dbReference type="NCBI Taxonomy" id="1450134"/>
    <lineage>
        <taxon>Bacteria</taxon>
        <taxon>Pseudomonadati</taxon>
        <taxon>Pseudomonadota</taxon>
        <taxon>Gammaproteobacteria</taxon>
        <taxon>Lysobacterales</taxon>
        <taxon>Lysobacteraceae</taxon>
        <taxon>Stenotrophomonas</taxon>
    </lineage>
</organism>
<evidence type="ECO:0000256" key="4">
    <source>
        <dbReference type="ARBA" id="ARBA00022741"/>
    </source>
</evidence>
<dbReference type="InterPro" id="IPR043760">
    <property type="entry name" value="PycTM_dom"/>
</dbReference>
<keyword evidence="11" id="KW-1185">Reference proteome</keyword>
<comment type="subcellular location">
    <subcellularLocation>
        <location evidence="1">Cell membrane</location>
    </subcellularLocation>
</comment>
<evidence type="ECO:0000256" key="8">
    <source>
        <dbReference type="SAM" id="Phobius"/>
    </source>
</evidence>
<evidence type="ECO:0000256" key="7">
    <source>
        <dbReference type="ARBA" id="ARBA00023136"/>
    </source>
</evidence>
<dbReference type="Proteomes" id="UP001455088">
    <property type="component" value="Unassembled WGS sequence"/>
</dbReference>
<dbReference type="Pfam" id="PF18967">
    <property type="entry name" value="PycTM"/>
    <property type="match status" value="1"/>
</dbReference>
<sequence length="212" mass="23928">MINALQREWLAAGPWRHAVFATPSGASKSDARRKRTLNMQEVRDTGDRQPNQSDRVNAAWQQLQLVLGFFSRVDTKLSVGLGINLGMLAMLSTRIPKPEDLTLLVSVVGVLFLTPLTLSFWNLWLGYFPDLRGGSNSLIFFSRIEKMTESEFLRACETRTLDGFERDVLGQCWRNSKILVAKFKCLKRSYLATALTIAPWMALITLLPPPVK</sequence>
<evidence type="ECO:0000259" key="9">
    <source>
        <dbReference type="Pfam" id="PF18967"/>
    </source>
</evidence>
<keyword evidence="7 8" id="KW-0472">Membrane</keyword>
<evidence type="ECO:0000256" key="1">
    <source>
        <dbReference type="ARBA" id="ARBA00004236"/>
    </source>
</evidence>
<keyword evidence="3 8" id="KW-0812">Transmembrane</keyword>
<evidence type="ECO:0000313" key="11">
    <source>
        <dbReference type="Proteomes" id="UP001455088"/>
    </source>
</evidence>
<evidence type="ECO:0000256" key="2">
    <source>
        <dbReference type="ARBA" id="ARBA00022475"/>
    </source>
</evidence>
<evidence type="ECO:0000256" key="6">
    <source>
        <dbReference type="ARBA" id="ARBA00023118"/>
    </source>
</evidence>
<evidence type="ECO:0000313" key="10">
    <source>
        <dbReference type="EMBL" id="MEL3953024.1"/>
    </source>
</evidence>
<comment type="caution">
    <text evidence="10">The sequence shown here is derived from an EMBL/GenBank/DDBJ whole genome shotgun (WGS) entry which is preliminary data.</text>
</comment>
<keyword evidence="4" id="KW-0547">Nucleotide-binding</keyword>
<feature type="transmembrane region" description="Helical" evidence="8">
    <location>
        <begin position="189"/>
        <end position="207"/>
    </location>
</feature>
<keyword evidence="6" id="KW-0051">Antiviral defense</keyword>
<keyword evidence="5 8" id="KW-1133">Transmembrane helix</keyword>
<accession>A0ABU9JJL4</accession>
<gene>
    <name evidence="10" type="ORF">AAE039_05570</name>
</gene>
<dbReference type="EMBL" id="JBBYHY010000003">
    <property type="protein sequence ID" value="MEL3953024.1"/>
    <property type="molecule type" value="Genomic_DNA"/>
</dbReference>
<evidence type="ECO:0000256" key="5">
    <source>
        <dbReference type="ARBA" id="ARBA00022989"/>
    </source>
</evidence>
<feature type="domain" description="Pycsar effector protein" evidence="9">
    <location>
        <begin position="59"/>
        <end position="206"/>
    </location>
</feature>